<gene>
    <name evidence="3" type="ORF">C490_05332</name>
    <name evidence="4" type="ORF">CYV19_03420</name>
</gene>
<name>L9YC78_NATGS</name>
<dbReference type="RefSeq" id="WP_005577553.1">
    <property type="nucleotide sequence ID" value="NC_019792.1"/>
</dbReference>
<reference evidence="3 5" key="1">
    <citation type="journal article" date="2014" name="PLoS Genet.">
        <title>Phylogenetically driven sequencing of extremely halophilic archaea reveals strategies for static and dynamic osmo-response.</title>
        <authorList>
            <person name="Becker E.A."/>
            <person name="Seitzer P.M."/>
            <person name="Tritt A."/>
            <person name="Larsen D."/>
            <person name="Krusor M."/>
            <person name="Yao A.I."/>
            <person name="Wu D."/>
            <person name="Madern D."/>
            <person name="Eisen J.A."/>
            <person name="Darling A.E."/>
            <person name="Facciotti M.T."/>
        </authorList>
    </citation>
    <scope>NUCLEOTIDE SEQUENCE [LARGE SCALE GENOMIC DNA]</scope>
    <source>
        <strain evidence="3 5">SP2</strain>
    </source>
</reference>
<keyword evidence="4" id="KW-0378">Hydrolase</keyword>
<reference evidence="4 6" key="2">
    <citation type="submission" date="2017-12" db="EMBL/GenBank/DDBJ databases">
        <title>The characterization of oligonucleotides binding to NgAgo.</title>
        <authorList>
            <person name="Jiang L."/>
            <person name="He B."/>
            <person name="Kang J."/>
            <person name="Yu M."/>
            <person name="Li N."/>
            <person name="Fang Y."/>
            <person name="Tang Z."/>
            <person name="Wu P."/>
            <person name="Yao P."/>
            <person name="Huang J."/>
        </authorList>
    </citation>
    <scope>NUCLEOTIDE SEQUENCE [LARGE SCALE GENOMIC DNA]</scope>
    <source>
        <strain evidence="4 6">SP2</strain>
        <tissue evidence="4">Freeze-dried powder thallus</tissue>
    </source>
</reference>
<evidence type="ECO:0000313" key="6">
    <source>
        <dbReference type="Proteomes" id="UP000234484"/>
    </source>
</evidence>
<feature type="transmembrane region" description="Helical" evidence="1">
    <location>
        <begin position="94"/>
        <end position="116"/>
    </location>
</feature>
<keyword evidence="4" id="KW-0645">Protease</keyword>
<dbReference type="AlphaFoldDB" id="L9YC78"/>
<feature type="domain" description="CAAX prenyl protease 2/Lysostaphin resistance protein A-like" evidence="2">
    <location>
        <begin position="132"/>
        <end position="210"/>
    </location>
</feature>
<evidence type="ECO:0000259" key="2">
    <source>
        <dbReference type="Pfam" id="PF02517"/>
    </source>
</evidence>
<evidence type="ECO:0000313" key="3">
    <source>
        <dbReference type="EMBL" id="ELY71327.1"/>
    </source>
</evidence>
<dbReference type="Proteomes" id="UP000011613">
    <property type="component" value="Unassembled WGS sequence"/>
</dbReference>
<dbReference type="GeneID" id="14207899"/>
<dbReference type="InterPro" id="IPR003675">
    <property type="entry name" value="Rce1/LyrA-like_dom"/>
</dbReference>
<protein>
    <submittedName>
        <fullName evidence="3">Abortive infection protein</fullName>
    </submittedName>
    <submittedName>
        <fullName evidence="4">CAAX protease family protein</fullName>
    </submittedName>
</protein>
<keyword evidence="1" id="KW-0472">Membrane</keyword>
<dbReference type="Proteomes" id="UP000234484">
    <property type="component" value="Unassembled WGS sequence"/>
</dbReference>
<keyword evidence="1" id="KW-0812">Transmembrane</keyword>
<dbReference type="PATRIC" id="fig|797304.7.peg.1070"/>
<keyword evidence="1" id="KW-1133">Transmembrane helix</keyword>
<feature type="transmembrane region" description="Helical" evidence="1">
    <location>
        <begin position="54"/>
        <end position="74"/>
    </location>
</feature>
<feature type="transmembrane region" description="Helical" evidence="1">
    <location>
        <begin position="30"/>
        <end position="48"/>
    </location>
</feature>
<comment type="caution">
    <text evidence="3">The sequence shown here is derived from an EMBL/GenBank/DDBJ whole genome shotgun (WGS) entry which is preliminary data.</text>
</comment>
<evidence type="ECO:0000313" key="4">
    <source>
        <dbReference type="EMBL" id="PLK21622.1"/>
    </source>
</evidence>
<evidence type="ECO:0000256" key="1">
    <source>
        <dbReference type="SAM" id="Phobius"/>
    </source>
</evidence>
<organism evidence="3 5">
    <name type="scientific">Natronobacterium gregoryi (strain ATCC 43098 / DSM 3393 / CCM 3738 / CIP 104747 / IAM 13177 / JCM 8860 / NBRC 102187 / NCIMB 2189 / SP2)</name>
    <dbReference type="NCBI Taxonomy" id="797304"/>
    <lineage>
        <taxon>Archaea</taxon>
        <taxon>Methanobacteriati</taxon>
        <taxon>Methanobacteriota</taxon>
        <taxon>Stenosarchaea group</taxon>
        <taxon>Halobacteria</taxon>
        <taxon>Halobacteriales</taxon>
        <taxon>Natrialbaceae</taxon>
        <taxon>Natronobacterium</taxon>
    </lineage>
</organism>
<dbReference type="Pfam" id="PF02517">
    <property type="entry name" value="Rce1-like"/>
    <property type="match status" value="1"/>
</dbReference>
<dbReference type="EMBL" id="PKKI01000007">
    <property type="protein sequence ID" value="PLK21622.1"/>
    <property type="molecule type" value="Genomic_DNA"/>
</dbReference>
<dbReference type="GO" id="GO:0004175">
    <property type="term" value="F:endopeptidase activity"/>
    <property type="evidence" value="ECO:0007669"/>
    <property type="project" value="UniProtKB-ARBA"/>
</dbReference>
<accession>L9YC78</accession>
<dbReference type="EMBL" id="AOIC01000044">
    <property type="protein sequence ID" value="ELY71327.1"/>
    <property type="molecule type" value="Genomic_DNA"/>
</dbReference>
<sequence length="241" mass="26829">MAGEEQRSQRHSRQRTATGWLRDQFDRLSWFQKSLLTGAVLTLLWMRYVPSGDLTGRVVVDAILLIGGPLTLGLTHGNHIGWRINRVALRNAALLSLFVFPFYLVGSTLPTIRAFYPMWETSAAMEEFLPHAVKLFVLALAAETYYRGLLCVGVKEIGFKAVLISPIVYMIHHSSKPPIEFLLSGPTDILFGAVDYKSDSILPSVIAHGAGLVLLDWLVLHDPLFDPTPVLEAITWLPIPL</sequence>
<dbReference type="GO" id="GO:0006508">
    <property type="term" value="P:proteolysis"/>
    <property type="evidence" value="ECO:0007669"/>
    <property type="project" value="UniProtKB-KW"/>
</dbReference>
<dbReference type="GO" id="GO:0080120">
    <property type="term" value="P:CAAX-box protein maturation"/>
    <property type="evidence" value="ECO:0007669"/>
    <property type="project" value="UniProtKB-ARBA"/>
</dbReference>
<proteinExistence type="predicted"/>
<evidence type="ECO:0000313" key="5">
    <source>
        <dbReference type="Proteomes" id="UP000011613"/>
    </source>
</evidence>